<dbReference type="GO" id="GO:0032259">
    <property type="term" value="P:methylation"/>
    <property type="evidence" value="ECO:0007669"/>
    <property type="project" value="UniProtKB-KW"/>
</dbReference>
<keyword evidence="1" id="KW-0175">Coiled coil</keyword>
<dbReference type="NCBIfam" id="TIGR01444">
    <property type="entry name" value="fkbM_fam"/>
    <property type="match status" value="1"/>
</dbReference>
<dbReference type="Gene3D" id="3.40.50.150">
    <property type="entry name" value="Vaccinia Virus protein VP39"/>
    <property type="match status" value="1"/>
</dbReference>
<sequence length="674" mass="75514">MTDEAQSISSTPFVSYAQNYEDVMLWRALRRVDHGFYIDAGAQSPETDSVTKAFSLLGWHGINIEPHPYYFEQLLNLRPRDVNLGVAVGETSGSLTMNLIEGSGLSTANEAFAEQHAAAGHAIRKHEVDMLTLTQVWEQHVPMGQPVHFLKVDVEGFERSVLAGNDWVRHRPWIVLVEATLPNTQIESHEEWEPILENAGYRFVYADGLNRFYVAFEHTELAEAFKYPPNVFDGFSTVLEASLREGELALRKDLDATQSALQQANEGVAVLVQGIDAERNALLQANERITVLVQGLDAERNAGQQANERIAALSQSLDAERNALLQANERVAVLVQSLDEERNARQQAQAALQQAEVQVSDLSREVVALERSLYESNRRIEHAEVSLIQAHERAATLQAETVALGHEVAERQEMLERVNRHASVVETQRDEALRQRDAITQQRDAITQQRDAIVQSVWWRITSPGRKLMTAVPLSVRRSIRRCAKGAWWLVTPWRIPARIRFLRDRGRALEADANASALNLYPSSASGQAAPPIEPLPSELTDRTVAARWCMSLLRSQPELRARFPRALTRPKDGFIDWLRQEGGNHFGLSQSSRSLVVDVLQEGFGARARQYYLGRSDVRSLVPDGLSPGGLGGLYRWFVLYGCAEGQISPEEVLWLAMEVSEETDEREKQGG</sequence>
<keyword evidence="4" id="KW-1185">Reference proteome</keyword>
<dbReference type="InterPro" id="IPR029063">
    <property type="entry name" value="SAM-dependent_MTases_sf"/>
</dbReference>
<proteinExistence type="predicted"/>
<feature type="coiled-coil region" evidence="1">
    <location>
        <begin position="310"/>
        <end position="400"/>
    </location>
</feature>
<dbReference type="InterPro" id="IPR006342">
    <property type="entry name" value="FkbM_mtfrase"/>
</dbReference>
<evidence type="ECO:0000259" key="2">
    <source>
        <dbReference type="Pfam" id="PF05050"/>
    </source>
</evidence>
<dbReference type="Pfam" id="PF05050">
    <property type="entry name" value="Methyltransf_21"/>
    <property type="match status" value="1"/>
</dbReference>
<evidence type="ECO:0000313" key="4">
    <source>
        <dbReference type="Proteomes" id="UP001385892"/>
    </source>
</evidence>
<dbReference type="Proteomes" id="UP001385892">
    <property type="component" value="Unassembled WGS sequence"/>
</dbReference>
<dbReference type="RefSeq" id="WP_340342220.1">
    <property type="nucleotide sequence ID" value="NZ_JBBKZT010000004.1"/>
</dbReference>
<dbReference type="EMBL" id="JBBKZT010000004">
    <property type="protein sequence ID" value="MEJ8847073.1"/>
    <property type="molecule type" value="Genomic_DNA"/>
</dbReference>
<evidence type="ECO:0000313" key="3">
    <source>
        <dbReference type="EMBL" id="MEJ8847073.1"/>
    </source>
</evidence>
<dbReference type="GO" id="GO:0008168">
    <property type="term" value="F:methyltransferase activity"/>
    <property type="evidence" value="ECO:0007669"/>
    <property type="project" value="UniProtKB-KW"/>
</dbReference>
<gene>
    <name evidence="3" type="ORF">WKW82_10455</name>
</gene>
<evidence type="ECO:0000256" key="1">
    <source>
        <dbReference type="SAM" id="Coils"/>
    </source>
</evidence>
<accession>A0ABU8WJV1</accession>
<reference evidence="3 4" key="1">
    <citation type="submission" date="2024-03" db="EMBL/GenBank/DDBJ databases">
        <title>Novel species of the genus Variovorax.</title>
        <authorList>
            <person name="Liu Q."/>
            <person name="Xin Y.-H."/>
        </authorList>
    </citation>
    <scope>NUCLEOTIDE SEQUENCE [LARGE SCALE GENOMIC DNA]</scope>
    <source>
        <strain evidence="3 4">KACC 18900</strain>
    </source>
</reference>
<organism evidence="3 4">
    <name type="scientific">Variovorax rhizosphaerae</name>
    <dbReference type="NCBI Taxonomy" id="1836200"/>
    <lineage>
        <taxon>Bacteria</taxon>
        <taxon>Pseudomonadati</taxon>
        <taxon>Pseudomonadota</taxon>
        <taxon>Betaproteobacteria</taxon>
        <taxon>Burkholderiales</taxon>
        <taxon>Comamonadaceae</taxon>
        <taxon>Variovorax</taxon>
    </lineage>
</organism>
<comment type="caution">
    <text evidence="3">The sequence shown here is derived from an EMBL/GenBank/DDBJ whole genome shotgun (WGS) entry which is preliminary data.</text>
</comment>
<keyword evidence="3" id="KW-0808">Transferase</keyword>
<feature type="domain" description="Methyltransferase FkbM" evidence="2">
    <location>
        <begin position="39"/>
        <end position="203"/>
    </location>
</feature>
<name>A0ABU8WJV1_9BURK</name>
<keyword evidence="3" id="KW-0489">Methyltransferase</keyword>
<protein>
    <submittedName>
        <fullName evidence="3">FkbM family methyltransferase</fullName>
    </submittedName>
</protein>
<dbReference type="SUPFAM" id="SSF53335">
    <property type="entry name" value="S-adenosyl-L-methionine-dependent methyltransferases"/>
    <property type="match status" value="1"/>
</dbReference>